<evidence type="ECO:0000256" key="8">
    <source>
        <dbReference type="SAM" id="Phobius"/>
    </source>
</evidence>
<feature type="transmembrane region" description="Helical" evidence="8">
    <location>
        <begin position="93"/>
        <end position="111"/>
    </location>
</feature>
<dbReference type="GO" id="GO:0005886">
    <property type="term" value="C:plasma membrane"/>
    <property type="evidence" value="ECO:0007669"/>
    <property type="project" value="UniProtKB-SubCell"/>
</dbReference>
<gene>
    <name evidence="9" type="ORF">A3F03_00205</name>
</gene>
<evidence type="ECO:0000313" key="9">
    <source>
        <dbReference type="EMBL" id="OGK38018.1"/>
    </source>
</evidence>
<feature type="transmembrane region" description="Helical" evidence="8">
    <location>
        <begin position="354"/>
        <end position="372"/>
    </location>
</feature>
<organism evidence="9 10">
    <name type="scientific">Candidatus Roizmanbacteria bacterium RIFCSPHIGHO2_12_FULL_41_11</name>
    <dbReference type="NCBI Taxonomy" id="1802052"/>
    <lineage>
        <taxon>Bacteria</taxon>
        <taxon>Candidatus Roizmaniibacteriota</taxon>
    </lineage>
</organism>
<name>A0A1F7I3W0_9BACT</name>
<feature type="transmembrane region" description="Helical" evidence="8">
    <location>
        <begin position="378"/>
        <end position="400"/>
    </location>
</feature>
<dbReference type="GO" id="GO:0009103">
    <property type="term" value="P:lipopolysaccharide biosynthetic process"/>
    <property type="evidence" value="ECO:0007669"/>
    <property type="project" value="UniProtKB-ARBA"/>
</dbReference>
<feature type="transmembrane region" description="Helical" evidence="8">
    <location>
        <begin position="327"/>
        <end position="347"/>
    </location>
</feature>
<feature type="transmembrane region" description="Helical" evidence="8">
    <location>
        <begin position="29"/>
        <end position="47"/>
    </location>
</feature>
<evidence type="ECO:0000256" key="5">
    <source>
        <dbReference type="ARBA" id="ARBA00022692"/>
    </source>
</evidence>
<evidence type="ECO:0000313" key="10">
    <source>
        <dbReference type="Proteomes" id="UP000176803"/>
    </source>
</evidence>
<feature type="transmembrane region" description="Helical" evidence="8">
    <location>
        <begin position="263"/>
        <end position="286"/>
    </location>
</feature>
<keyword evidence="6 8" id="KW-1133">Transmembrane helix</keyword>
<evidence type="ECO:0000256" key="7">
    <source>
        <dbReference type="ARBA" id="ARBA00023136"/>
    </source>
</evidence>
<keyword evidence="7 8" id="KW-0472">Membrane</keyword>
<dbReference type="GO" id="GO:0016763">
    <property type="term" value="F:pentosyltransferase activity"/>
    <property type="evidence" value="ECO:0007669"/>
    <property type="project" value="TreeGrafter"/>
</dbReference>
<feature type="transmembrane region" description="Helical" evidence="8">
    <location>
        <begin position="420"/>
        <end position="441"/>
    </location>
</feature>
<sequence length="629" mass="72690">MVKNQVQKAFFTNPGLNFFVALRQLFKKYWFFVAGGLFLFLSLYTRFTGLNWGLPYPMHPDERNMAVALTQLSCERADLANCLNPHFFAYGQLPLYLGYFLLMGYKWLFSFGTTPISFTQAVLVLRAISAFGSFLTILILLKITFLFFPNLKSQSRLSGFFSLTSFSFIVASLFIFSPGLIQLAHFGTTESLLMFFYLLILFFSLKLFLEQMSIKKYIFVSGVFSGLAVATKVSALIFTVVPLAAIIWYFFKNGQTRKLLSIFFATMNMLSLTLIIGVLASPYNLIDFTDFIGSMRYETDVATGRYIAFYTQQFVNSVPLVFQFINIFSYSLGWPILLLFLLGFFLFPTNRLFNIIRLAFLVYFLPSAFLFVKWTRFMAPVFPIMVLLAVLLLVQIYLILSHLSSRSLVKFDYRHGILRFIFLLIIIAAALPGVAYLSVYLKPDVRFQASEWIYKNIPAQAHILSETANVVDMPIENPTSNRRFLENKHYSYSPFNFYELENVPVLQAALDNNLKQADYIFVPSRRVFMNFTCEKPDSGQLRDQNPTLIFFSAYWVDRCAKLEYKYPQLVEYYRKLFSGKLGFKKVAEFASFPQIELLGQQFVVFPDETAEESYSAFDHPVIRIYQRQL</sequence>
<dbReference type="Proteomes" id="UP000176803">
    <property type="component" value="Unassembled WGS sequence"/>
</dbReference>
<feature type="transmembrane region" description="Helical" evidence="8">
    <location>
        <begin position="192"/>
        <end position="209"/>
    </location>
</feature>
<dbReference type="PANTHER" id="PTHR33908">
    <property type="entry name" value="MANNOSYLTRANSFERASE YKCB-RELATED"/>
    <property type="match status" value="1"/>
</dbReference>
<keyword evidence="2" id="KW-1003">Cell membrane</keyword>
<dbReference type="EMBL" id="MGAC01000024">
    <property type="protein sequence ID" value="OGK38018.1"/>
    <property type="molecule type" value="Genomic_DNA"/>
</dbReference>
<dbReference type="AlphaFoldDB" id="A0A1F7I3W0"/>
<feature type="transmembrane region" description="Helical" evidence="8">
    <location>
        <begin position="123"/>
        <end position="148"/>
    </location>
</feature>
<evidence type="ECO:0000256" key="3">
    <source>
        <dbReference type="ARBA" id="ARBA00022676"/>
    </source>
</evidence>
<keyword evidence="3" id="KW-0328">Glycosyltransferase</keyword>
<dbReference type="PANTHER" id="PTHR33908:SF11">
    <property type="entry name" value="MEMBRANE PROTEIN"/>
    <property type="match status" value="1"/>
</dbReference>
<evidence type="ECO:0000256" key="1">
    <source>
        <dbReference type="ARBA" id="ARBA00004651"/>
    </source>
</evidence>
<reference evidence="9 10" key="1">
    <citation type="journal article" date="2016" name="Nat. Commun.">
        <title>Thousands of microbial genomes shed light on interconnected biogeochemical processes in an aquifer system.</title>
        <authorList>
            <person name="Anantharaman K."/>
            <person name="Brown C.T."/>
            <person name="Hug L.A."/>
            <person name="Sharon I."/>
            <person name="Castelle C.J."/>
            <person name="Probst A.J."/>
            <person name="Thomas B.C."/>
            <person name="Singh A."/>
            <person name="Wilkins M.J."/>
            <person name="Karaoz U."/>
            <person name="Brodie E.L."/>
            <person name="Williams K.H."/>
            <person name="Hubbard S.S."/>
            <person name="Banfield J.F."/>
        </authorList>
    </citation>
    <scope>NUCLEOTIDE SEQUENCE [LARGE SCALE GENOMIC DNA]</scope>
</reference>
<evidence type="ECO:0000256" key="4">
    <source>
        <dbReference type="ARBA" id="ARBA00022679"/>
    </source>
</evidence>
<evidence type="ECO:0008006" key="11">
    <source>
        <dbReference type="Google" id="ProtNLM"/>
    </source>
</evidence>
<dbReference type="InterPro" id="IPR050297">
    <property type="entry name" value="LipidA_mod_glycosyltrf_83"/>
</dbReference>
<evidence type="ECO:0000256" key="6">
    <source>
        <dbReference type="ARBA" id="ARBA00022989"/>
    </source>
</evidence>
<proteinExistence type="predicted"/>
<feature type="transmembrane region" description="Helical" evidence="8">
    <location>
        <begin position="160"/>
        <end position="180"/>
    </location>
</feature>
<keyword evidence="4" id="KW-0808">Transferase</keyword>
<protein>
    <recommendedName>
        <fullName evidence="11">Glycosyltransferase RgtA/B/C/D-like domain-containing protein</fullName>
    </recommendedName>
</protein>
<comment type="caution">
    <text evidence="9">The sequence shown here is derived from an EMBL/GenBank/DDBJ whole genome shotgun (WGS) entry which is preliminary data.</text>
</comment>
<keyword evidence="5 8" id="KW-0812">Transmembrane</keyword>
<feature type="transmembrane region" description="Helical" evidence="8">
    <location>
        <begin position="229"/>
        <end position="251"/>
    </location>
</feature>
<comment type="subcellular location">
    <subcellularLocation>
        <location evidence="1">Cell membrane</location>
        <topology evidence="1">Multi-pass membrane protein</topology>
    </subcellularLocation>
</comment>
<accession>A0A1F7I3W0</accession>
<evidence type="ECO:0000256" key="2">
    <source>
        <dbReference type="ARBA" id="ARBA00022475"/>
    </source>
</evidence>